<dbReference type="InterPro" id="IPR041122">
    <property type="entry name" value="RecJ_OB"/>
</dbReference>
<dbReference type="InterPro" id="IPR051673">
    <property type="entry name" value="SSDNA_exonuclease_RecJ"/>
</dbReference>
<evidence type="ECO:0000256" key="1">
    <source>
        <dbReference type="ARBA" id="ARBA00005915"/>
    </source>
</evidence>
<reference evidence="10 11" key="1">
    <citation type="submission" date="2016-05" db="EMBL/GenBank/DDBJ databases">
        <title>Microbial solvent formation.</title>
        <authorList>
            <person name="Poehlein A."/>
            <person name="Montoya Solano J.D."/>
            <person name="Flitsch S."/>
            <person name="Krabben P."/>
            <person name="Duerre P."/>
            <person name="Daniel R."/>
        </authorList>
    </citation>
    <scope>NUCLEOTIDE SEQUENCE [LARGE SCALE GENOMIC DNA]</scope>
    <source>
        <strain evidence="10 11">L1-8</strain>
    </source>
</reference>
<comment type="caution">
    <text evidence="10">The sequence shown here is derived from an EMBL/GenBank/DDBJ whole genome shotgun (WGS) entry which is preliminary data.</text>
</comment>
<dbReference type="RefSeq" id="WP_077864033.1">
    <property type="nucleotide sequence ID" value="NZ_LZYZ01000001.1"/>
</dbReference>
<feature type="domain" description="DHHA1" evidence="8">
    <location>
        <begin position="354"/>
        <end position="446"/>
    </location>
</feature>
<protein>
    <recommendedName>
        <fullName evidence="2">Single-stranded-DNA-specific exonuclease RecJ</fullName>
    </recommendedName>
</protein>
<evidence type="ECO:0000259" key="9">
    <source>
        <dbReference type="Pfam" id="PF17768"/>
    </source>
</evidence>
<evidence type="ECO:0000256" key="3">
    <source>
        <dbReference type="ARBA" id="ARBA00022722"/>
    </source>
</evidence>
<dbReference type="Pfam" id="PF02272">
    <property type="entry name" value="DHHA1"/>
    <property type="match status" value="1"/>
</dbReference>
<dbReference type="Gene3D" id="3.10.310.30">
    <property type="match status" value="1"/>
</dbReference>
<proteinExistence type="inferred from homology"/>
<dbReference type="Proteomes" id="UP000191154">
    <property type="component" value="Unassembled WGS sequence"/>
</dbReference>
<organism evidence="10 11">
    <name type="scientific">Clostridium saccharobutylicum</name>
    <dbReference type="NCBI Taxonomy" id="169679"/>
    <lineage>
        <taxon>Bacteria</taxon>
        <taxon>Bacillati</taxon>
        <taxon>Bacillota</taxon>
        <taxon>Clostridia</taxon>
        <taxon>Eubacteriales</taxon>
        <taxon>Clostridiaceae</taxon>
        <taxon>Clostridium</taxon>
    </lineage>
</organism>
<evidence type="ECO:0000256" key="6">
    <source>
        <dbReference type="SAM" id="Coils"/>
    </source>
</evidence>
<evidence type="ECO:0000313" key="10">
    <source>
        <dbReference type="EMBL" id="OOM16303.1"/>
    </source>
</evidence>
<evidence type="ECO:0000256" key="5">
    <source>
        <dbReference type="ARBA" id="ARBA00022839"/>
    </source>
</evidence>
<feature type="domain" description="RecJ OB" evidence="9">
    <location>
        <begin position="461"/>
        <end position="584"/>
    </location>
</feature>
<dbReference type="Gene3D" id="3.90.1640.30">
    <property type="match status" value="1"/>
</dbReference>
<dbReference type="InterPro" id="IPR038763">
    <property type="entry name" value="DHH_sf"/>
</dbReference>
<dbReference type="AlphaFoldDB" id="A0A1S8NIV3"/>
<evidence type="ECO:0000256" key="2">
    <source>
        <dbReference type="ARBA" id="ARBA00019841"/>
    </source>
</evidence>
<dbReference type="EMBL" id="LZYZ01000001">
    <property type="protein sequence ID" value="OOM16303.1"/>
    <property type="molecule type" value="Genomic_DNA"/>
</dbReference>
<sequence>MAERWFIKNKKADYKYMASKYGITELMSKLIVNRDIVDDEMIKSYINPSIDKLRNPREMKDIEKAVDILRNKIDSNKKIRIVGDYDVDGVISVYILYTALKRCNANVDYEIPDRIKDGYGINKNIITEAKKDGVDTILTCDNGISAIEPIKYAKELGMTVIVTDHHDIPFIEENENRVFIKSEADAIINPKQNECKYKFKQLCGAGVAFKLVEVLYDELSIDKKECYDLIEFLAIATVCDVVDLIDENRIFVKKGLEKINNTTNLGLQELIIECEMQEKKLSVYHLGFIIGPCINASGRLDSAKKGLKLLLADEESEATALAKELVKLNDERKDMTMKGVEDAVEIVESNGMINDKVFVIYIPHIHESLAGIIAGRIREKYNVPTLILTKSENGAKGSGRSIEEYNMFEELVKCKDLLDNFGGHPMAAGFSLQEKNIDQFRRRLNENTTLKDDDLLRKVTIDSVLPLDSIDYELIENLERLEPFGKANSKPLFGEKNINVVKASILGKNRNVLKLKLKTTYGKIIDAIYFSDIEEFEEIITKKYGREELQKLYDGVYNDVKLDIVFYPNINEYNGNISIQIVIQNYR</sequence>
<evidence type="ECO:0000313" key="11">
    <source>
        <dbReference type="Proteomes" id="UP000191154"/>
    </source>
</evidence>
<evidence type="ECO:0000259" key="7">
    <source>
        <dbReference type="Pfam" id="PF01368"/>
    </source>
</evidence>
<keyword evidence="6" id="KW-0175">Coiled coil</keyword>
<keyword evidence="5 10" id="KW-0269">Exonuclease</keyword>
<dbReference type="GO" id="GO:0008409">
    <property type="term" value="F:5'-3' exonuclease activity"/>
    <property type="evidence" value="ECO:0007669"/>
    <property type="project" value="InterPro"/>
</dbReference>
<feature type="domain" description="DDH" evidence="7">
    <location>
        <begin position="78"/>
        <end position="236"/>
    </location>
</feature>
<dbReference type="InterPro" id="IPR001667">
    <property type="entry name" value="DDH_dom"/>
</dbReference>
<dbReference type="GO" id="GO:0006310">
    <property type="term" value="P:DNA recombination"/>
    <property type="evidence" value="ECO:0007669"/>
    <property type="project" value="InterPro"/>
</dbReference>
<dbReference type="NCBIfam" id="TIGR00644">
    <property type="entry name" value="recJ"/>
    <property type="match status" value="1"/>
</dbReference>
<dbReference type="GO" id="GO:0006281">
    <property type="term" value="P:DNA repair"/>
    <property type="evidence" value="ECO:0007669"/>
    <property type="project" value="InterPro"/>
</dbReference>
<dbReference type="InterPro" id="IPR004610">
    <property type="entry name" value="RecJ"/>
</dbReference>
<comment type="similarity">
    <text evidence="1">Belongs to the RecJ family.</text>
</comment>
<dbReference type="GO" id="GO:0003676">
    <property type="term" value="F:nucleic acid binding"/>
    <property type="evidence" value="ECO:0007669"/>
    <property type="project" value="InterPro"/>
</dbReference>
<evidence type="ECO:0000259" key="8">
    <source>
        <dbReference type="Pfam" id="PF02272"/>
    </source>
</evidence>
<dbReference type="Pfam" id="PF17768">
    <property type="entry name" value="RecJ_OB"/>
    <property type="match status" value="1"/>
</dbReference>
<evidence type="ECO:0000256" key="4">
    <source>
        <dbReference type="ARBA" id="ARBA00022801"/>
    </source>
</evidence>
<dbReference type="PANTHER" id="PTHR30255:SF2">
    <property type="entry name" value="SINGLE-STRANDED-DNA-SPECIFIC EXONUCLEASE RECJ"/>
    <property type="match status" value="1"/>
</dbReference>
<dbReference type="InterPro" id="IPR003156">
    <property type="entry name" value="DHHA1_dom"/>
</dbReference>
<dbReference type="STRING" id="169679.CSACC_39700"/>
<gene>
    <name evidence="10" type="primary">recJ_1</name>
    <name evidence="10" type="ORF">CLOSAC_05740</name>
</gene>
<feature type="coiled-coil region" evidence="6">
    <location>
        <begin position="311"/>
        <end position="338"/>
    </location>
</feature>
<name>A0A1S8NIV3_CLOSA</name>
<keyword evidence="4 10" id="KW-0378">Hydrolase</keyword>
<dbReference type="Pfam" id="PF01368">
    <property type="entry name" value="DHH"/>
    <property type="match status" value="1"/>
</dbReference>
<accession>A0A1S8NIV3</accession>
<dbReference type="PANTHER" id="PTHR30255">
    <property type="entry name" value="SINGLE-STRANDED-DNA-SPECIFIC EXONUCLEASE RECJ"/>
    <property type="match status" value="1"/>
</dbReference>
<dbReference type="SUPFAM" id="SSF64182">
    <property type="entry name" value="DHH phosphoesterases"/>
    <property type="match status" value="1"/>
</dbReference>
<keyword evidence="3" id="KW-0540">Nuclease</keyword>